<organism evidence="1 2">
    <name type="scientific">Anaerobacillus alkalidiazotrophicus</name>
    <dbReference type="NCBI Taxonomy" id="472963"/>
    <lineage>
        <taxon>Bacteria</taxon>
        <taxon>Bacillati</taxon>
        <taxon>Bacillota</taxon>
        <taxon>Bacilli</taxon>
        <taxon>Bacillales</taxon>
        <taxon>Bacillaceae</taxon>
        <taxon>Anaerobacillus</taxon>
    </lineage>
</organism>
<sequence>MDFIEFEKQLNHLFQSEGVFSYFGSKFNAIDYKDIHNEVNIQENLIDFDEQNISNNILVYASERLEECALSKTKARYYLFLIKNSKKKIWLCKVIC</sequence>
<evidence type="ECO:0000313" key="1">
    <source>
        <dbReference type="EMBL" id="OIJ16494.1"/>
    </source>
</evidence>
<dbReference type="EMBL" id="MLQS01000035">
    <property type="protein sequence ID" value="OIJ16494.1"/>
    <property type="molecule type" value="Genomic_DNA"/>
</dbReference>
<gene>
    <name evidence="1" type="ORF">BKP45_21035</name>
</gene>
<comment type="caution">
    <text evidence="1">The sequence shown here is derived from an EMBL/GenBank/DDBJ whole genome shotgun (WGS) entry which is preliminary data.</text>
</comment>
<accession>A0A1S2LVZ9</accession>
<keyword evidence="2" id="KW-1185">Reference proteome</keyword>
<reference evidence="1 2" key="1">
    <citation type="submission" date="2016-10" db="EMBL/GenBank/DDBJ databases">
        <title>Draft genome sequences of four alkaliphilic bacteria belonging to the Anaerobacillus genus.</title>
        <authorList>
            <person name="Bassil N.M."/>
            <person name="Lloyd J.R."/>
        </authorList>
    </citation>
    <scope>NUCLEOTIDE SEQUENCE [LARGE SCALE GENOMIC DNA]</scope>
    <source>
        <strain evidence="1 2">DSM 22531</strain>
    </source>
</reference>
<dbReference type="RefSeq" id="WP_071391114.1">
    <property type="nucleotide sequence ID" value="NZ_MLQS01000035.1"/>
</dbReference>
<dbReference type="AlphaFoldDB" id="A0A1S2LVZ9"/>
<dbReference type="Proteomes" id="UP000180057">
    <property type="component" value="Unassembled WGS sequence"/>
</dbReference>
<proteinExistence type="predicted"/>
<name>A0A1S2LVZ9_9BACI</name>
<protein>
    <submittedName>
        <fullName evidence="1">Uncharacterized protein</fullName>
    </submittedName>
</protein>
<dbReference type="STRING" id="472963.BKP45_21035"/>
<evidence type="ECO:0000313" key="2">
    <source>
        <dbReference type="Proteomes" id="UP000180057"/>
    </source>
</evidence>